<organism evidence="1">
    <name type="scientific">Rhizophora mucronata</name>
    <name type="common">Asiatic mangrove</name>
    <dbReference type="NCBI Taxonomy" id="61149"/>
    <lineage>
        <taxon>Eukaryota</taxon>
        <taxon>Viridiplantae</taxon>
        <taxon>Streptophyta</taxon>
        <taxon>Embryophyta</taxon>
        <taxon>Tracheophyta</taxon>
        <taxon>Spermatophyta</taxon>
        <taxon>Magnoliopsida</taxon>
        <taxon>eudicotyledons</taxon>
        <taxon>Gunneridae</taxon>
        <taxon>Pentapetalae</taxon>
        <taxon>rosids</taxon>
        <taxon>fabids</taxon>
        <taxon>Malpighiales</taxon>
        <taxon>Rhizophoraceae</taxon>
        <taxon>Rhizophora</taxon>
    </lineage>
</organism>
<reference evidence="1" key="1">
    <citation type="submission" date="2018-02" db="EMBL/GenBank/DDBJ databases">
        <title>Rhizophora mucronata_Transcriptome.</title>
        <authorList>
            <person name="Meera S.P."/>
            <person name="Sreeshan A."/>
            <person name="Augustine A."/>
        </authorList>
    </citation>
    <scope>NUCLEOTIDE SEQUENCE</scope>
    <source>
        <tissue evidence="1">Leaf</tissue>
    </source>
</reference>
<evidence type="ECO:0000313" key="1">
    <source>
        <dbReference type="EMBL" id="MBW88532.1"/>
    </source>
</evidence>
<dbReference type="AlphaFoldDB" id="A0A2P2J4X9"/>
<sequence>MDLSMLALGKLLILKVNTYRALWLAVKVSLQLLSGVPV</sequence>
<name>A0A2P2J4X9_RHIMU</name>
<accession>A0A2P2J4X9</accession>
<protein>
    <submittedName>
        <fullName evidence="1">Uncharacterized protein</fullName>
    </submittedName>
</protein>
<dbReference type="EMBL" id="GGEC01008049">
    <property type="protein sequence ID" value="MBW88532.1"/>
    <property type="molecule type" value="Transcribed_RNA"/>
</dbReference>
<proteinExistence type="predicted"/>